<dbReference type="EMBL" id="UYRX01000534">
    <property type="protein sequence ID" value="VDK83509.1"/>
    <property type="molecule type" value="Genomic_DNA"/>
</dbReference>
<dbReference type="InterPro" id="IPR036770">
    <property type="entry name" value="Ankyrin_rpt-contain_sf"/>
</dbReference>
<evidence type="ECO:0000256" key="5">
    <source>
        <dbReference type="ARBA" id="ARBA00022673"/>
    </source>
</evidence>
<evidence type="ECO:0000256" key="7">
    <source>
        <dbReference type="ARBA" id="ARBA00022837"/>
    </source>
</evidence>
<evidence type="ECO:0000256" key="9">
    <source>
        <dbReference type="ARBA" id="ARBA00023303"/>
    </source>
</evidence>
<dbReference type="Pfam" id="PF13606">
    <property type="entry name" value="Ank_3"/>
    <property type="match status" value="1"/>
</dbReference>
<keyword evidence="7" id="KW-0106">Calcium</keyword>
<dbReference type="InterPro" id="IPR002110">
    <property type="entry name" value="Ankyrin_rpt"/>
</dbReference>
<evidence type="ECO:0000313" key="14">
    <source>
        <dbReference type="Proteomes" id="UP000277928"/>
    </source>
</evidence>
<protein>
    <submittedName>
        <fullName evidence="13">Uncharacterized protein</fullName>
    </submittedName>
</protein>
<evidence type="ECO:0000256" key="10">
    <source>
        <dbReference type="PROSITE-ProRule" id="PRU00023"/>
    </source>
</evidence>
<proteinExistence type="predicted"/>
<keyword evidence="12" id="KW-0472">Membrane</keyword>
<feature type="repeat" description="ANK" evidence="10">
    <location>
        <begin position="295"/>
        <end position="327"/>
    </location>
</feature>
<dbReference type="Gene3D" id="1.25.40.20">
    <property type="entry name" value="Ankyrin repeat-containing domain"/>
    <property type="match status" value="1"/>
</dbReference>
<keyword evidence="2" id="KW-0813">Transport</keyword>
<dbReference type="PROSITE" id="PS50297">
    <property type="entry name" value="ANK_REP_REGION"/>
    <property type="match status" value="2"/>
</dbReference>
<keyword evidence="12" id="KW-0812">Transmembrane</keyword>
<keyword evidence="14" id="KW-1185">Reference proteome</keyword>
<dbReference type="PANTHER" id="PTHR10582:SF30">
    <property type="entry name" value="ION TRANSPORT DOMAIN-CONTAINING PROTEIN"/>
    <property type="match status" value="1"/>
</dbReference>
<dbReference type="PROSITE" id="PS50088">
    <property type="entry name" value="ANK_REPEAT"/>
    <property type="match status" value="2"/>
</dbReference>
<feature type="transmembrane region" description="Helical" evidence="12">
    <location>
        <begin position="423"/>
        <end position="442"/>
    </location>
</feature>
<dbReference type="STRING" id="42156.A0A3P6TJK8"/>
<organism evidence="13 14">
    <name type="scientific">Litomosoides sigmodontis</name>
    <name type="common">Filarial nematode worm</name>
    <dbReference type="NCBI Taxonomy" id="42156"/>
    <lineage>
        <taxon>Eukaryota</taxon>
        <taxon>Metazoa</taxon>
        <taxon>Ecdysozoa</taxon>
        <taxon>Nematoda</taxon>
        <taxon>Chromadorea</taxon>
        <taxon>Rhabditida</taxon>
        <taxon>Spirurina</taxon>
        <taxon>Spiruromorpha</taxon>
        <taxon>Filarioidea</taxon>
        <taxon>Onchocercidae</taxon>
        <taxon>Litomosoides</taxon>
    </lineage>
</organism>
<dbReference type="InterPro" id="IPR024862">
    <property type="entry name" value="TRPV"/>
</dbReference>
<dbReference type="AlphaFoldDB" id="A0A3P6TJK8"/>
<accession>A0A3P6TJK8</accession>
<evidence type="ECO:0000256" key="1">
    <source>
        <dbReference type="ARBA" id="ARBA00004651"/>
    </source>
</evidence>
<evidence type="ECO:0000313" key="13">
    <source>
        <dbReference type="EMBL" id="VDK83509.1"/>
    </source>
</evidence>
<feature type="transmembrane region" description="Helical" evidence="12">
    <location>
        <begin position="638"/>
        <end position="657"/>
    </location>
</feature>
<dbReference type="Proteomes" id="UP000277928">
    <property type="component" value="Unassembled WGS sequence"/>
</dbReference>
<keyword evidence="6" id="KW-0677">Repeat</keyword>
<dbReference type="Pfam" id="PF12796">
    <property type="entry name" value="Ank_2"/>
    <property type="match status" value="1"/>
</dbReference>
<dbReference type="SUPFAM" id="SSF48403">
    <property type="entry name" value="Ankyrin repeat"/>
    <property type="match status" value="1"/>
</dbReference>
<dbReference type="OrthoDB" id="533508at2759"/>
<dbReference type="SMART" id="SM00248">
    <property type="entry name" value="ANK"/>
    <property type="match status" value="4"/>
</dbReference>
<keyword evidence="12" id="KW-1133">Transmembrane helix</keyword>
<keyword evidence="4" id="KW-0109">Calcium transport</keyword>
<evidence type="ECO:0000256" key="6">
    <source>
        <dbReference type="ARBA" id="ARBA00022737"/>
    </source>
</evidence>
<evidence type="ECO:0000256" key="2">
    <source>
        <dbReference type="ARBA" id="ARBA00022448"/>
    </source>
</evidence>
<keyword evidence="3" id="KW-1003">Cell membrane</keyword>
<feature type="transmembrane region" description="Helical" evidence="12">
    <location>
        <begin position="686"/>
        <end position="702"/>
    </location>
</feature>
<dbReference type="OMA" id="FLSCERA"/>
<evidence type="ECO:0000256" key="8">
    <source>
        <dbReference type="ARBA" id="ARBA00023065"/>
    </source>
</evidence>
<dbReference type="GO" id="GO:0005886">
    <property type="term" value="C:plasma membrane"/>
    <property type="evidence" value="ECO:0007669"/>
    <property type="project" value="UniProtKB-SubCell"/>
</dbReference>
<feature type="transmembrane region" description="Helical" evidence="12">
    <location>
        <begin position="566"/>
        <end position="584"/>
    </location>
</feature>
<dbReference type="GO" id="GO:0098703">
    <property type="term" value="P:calcium ion import across plasma membrane"/>
    <property type="evidence" value="ECO:0007669"/>
    <property type="project" value="TreeGrafter"/>
</dbReference>
<dbReference type="PANTHER" id="PTHR10582">
    <property type="entry name" value="TRANSIENT RECEPTOR POTENTIAL ION CHANNEL PROTEIN"/>
    <property type="match status" value="1"/>
</dbReference>
<dbReference type="GO" id="GO:0005262">
    <property type="term" value="F:calcium channel activity"/>
    <property type="evidence" value="ECO:0007669"/>
    <property type="project" value="UniProtKB-KW"/>
</dbReference>
<evidence type="ECO:0000256" key="4">
    <source>
        <dbReference type="ARBA" id="ARBA00022568"/>
    </source>
</evidence>
<comment type="subcellular location">
    <subcellularLocation>
        <location evidence="1">Cell membrane</location>
        <topology evidence="1">Multi-pass membrane protein</topology>
    </subcellularLocation>
</comment>
<name>A0A3P6TJK8_LITSI</name>
<reference evidence="13 14" key="1">
    <citation type="submission" date="2018-08" db="EMBL/GenBank/DDBJ databases">
        <authorList>
            <person name="Laetsch R D."/>
            <person name="Stevens L."/>
            <person name="Kumar S."/>
            <person name="Blaxter L. M."/>
        </authorList>
    </citation>
    <scope>NUCLEOTIDE SEQUENCE [LARGE SCALE GENOMIC DNA]</scope>
</reference>
<dbReference type="FunFam" id="1.25.40.20:FF:000181">
    <property type="entry name" value="Nanchung, isoform A"/>
    <property type="match status" value="1"/>
</dbReference>
<keyword evidence="8" id="KW-0406">Ion transport</keyword>
<keyword evidence="10" id="KW-0040">ANK repeat</keyword>
<evidence type="ECO:0000256" key="11">
    <source>
        <dbReference type="SAM" id="MobiDB-lite"/>
    </source>
</evidence>
<gene>
    <name evidence="13" type="ORF">NLS_LOCUS6236</name>
</gene>
<keyword evidence="9" id="KW-0407">Ion channel</keyword>
<feature type="region of interest" description="Disordered" evidence="11">
    <location>
        <begin position="95"/>
        <end position="114"/>
    </location>
</feature>
<evidence type="ECO:0000256" key="3">
    <source>
        <dbReference type="ARBA" id="ARBA00022475"/>
    </source>
</evidence>
<evidence type="ECO:0000256" key="12">
    <source>
        <dbReference type="SAM" id="Phobius"/>
    </source>
</evidence>
<keyword evidence="5" id="KW-0107">Calcium channel</keyword>
<sequence>MGNAESSGIEGDGSRKQEKPMPKLYHFVDMYGGGELIPWMKYAKKTGDFSTIDEFIETKLKDFMYNSGKGKMVAVAELVKIRNKERNAMLSALKRKKGKGKSGPNILDEFRQEGENQGDLKKALKLLEGDGKRGKSEWKYREVTWKLEERGSMGENLVGVCLLQGTAIHNQLAIKLIKAYPKLVNDIFISEDYYGLSPLHQAIINEDPAMVLFLLQNGADINQRCYGAFFCPDDQKGSRTDSLEHEYVELSLKTSYNGRMYFGEYPLSFAACINQIDCYRILIAKRADPNRKDTNGNTVLHLAVIHERSEMLKLCYDTGAKLQMMNKRNLTPLTLAAHLAKKEMFEQILKLEANVIWKYGDASSHAYPLAELDTINQETGELNDESALSLIVYGETTKHLQLLDGLLGDLLQVKWESFGRKRLAVSFGCYLFFYICTFTAFMCRPFTSCIWSFTANYLDGIYIYDNGTSSFSESNCDKTTPPSIEAINLMETNHTYFEMLWELLSDKYSCHHWWYFGKGWQQNLRLAAELAVLVMTIFQIVDDVMDIRSTGRKRWWRILKSFPAKVAYKISFILILLIIPFRLMCSVTPTLLFFDNALSLLAVLLISVHFLFYSRAVKFIGPFVLMIYTILSRDLSRFFLIYAIFLIGFSQSFYIIFMSCNRQQAEFQNITLSNQTTDIMNHPMEAVMRIFIMTIGEFMVFYRKMVVLCDKTMMVYIGKAMFVVYELFVSVMQLNLLIAMMGRTYDLISGTQTEWKRQWAQVILMLEFSLNPKARLNALLKYSRPIGTNKRERAFVVVRKTTRESLSKMEKPREMQEQRMREKKRALLKRRMKALGD</sequence>
<feature type="transmembrane region" description="Helical" evidence="12">
    <location>
        <begin position="722"/>
        <end position="742"/>
    </location>
</feature>
<feature type="repeat" description="ANK" evidence="10">
    <location>
        <begin position="194"/>
        <end position="226"/>
    </location>
</feature>